<dbReference type="Pfam" id="PF07463">
    <property type="entry name" value="NUMOD4"/>
    <property type="match status" value="1"/>
</dbReference>
<proteinExistence type="predicted"/>
<protein>
    <recommendedName>
        <fullName evidence="1">NUMOD4 domain-containing protein</fullName>
    </recommendedName>
</protein>
<name>A0A173GCE8_9CAUD</name>
<evidence type="ECO:0000313" key="3">
    <source>
        <dbReference type="Proteomes" id="UP000207623"/>
    </source>
</evidence>
<keyword evidence="3" id="KW-1185">Reference proteome</keyword>
<dbReference type="GO" id="GO:0016788">
    <property type="term" value="F:hydrolase activity, acting on ester bonds"/>
    <property type="evidence" value="ECO:0007669"/>
    <property type="project" value="InterPro"/>
</dbReference>
<dbReference type="Gene3D" id="3.90.75.20">
    <property type="match status" value="1"/>
</dbReference>
<dbReference type="SUPFAM" id="SSF54060">
    <property type="entry name" value="His-Me finger endonucleases"/>
    <property type="match status" value="1"/>
</dbReference>
<reference evidence="2 3" key="1">
    <citation type="submission" date="2016-04" db="EMBL/GenBank/DDBJ databases">
        <title>Complete Genome Sequences of three Siphoviridae Bacteriophages infecting Salmonella enterica enterica subsp. Enteridis.</title>
        <authorList>
            <person name="Paradiso R."/>
            <person name="Lombardi S."/>
            <person name="Iodice M.G."/>
            <person name="Riccardi M.G."/>
            <person name="Orsini M."/>
            <person name="Bolletti Censi S."/>
            <person name="Galiero G."/>
            <person name="Borriello G."/>
        </authorList>
    </citation>
    <scope>NUCLEOTIDE SEQUENCE [LARGE SCALE GENOMIC DNA]</scope>
</reference>
<dbReference type="Proteomes" id="UP000207623">
    <property type="component" value="Segment"/>
</dbReference>
<evidence type="ECO:0000313" key="2">
    <source>
        <dbReference type="EMBL" id="ANH50977.1"/>
    </source>
</evidence>
<organism evidence="2 3">
    <name type="scientific">Salmonella phage 118970_sal2</name>
    <dbReference type="NCBI Taxonomy" id="1813782"/>
    <lineage>
        <taxon>Viruses</taxon>
        <taxon>Duplodnaviria</taxon>
        <taxon>Heunggongvirae</taxon>
        <taxon>Uroviricota</taxon>
        <taxon>Caudoviricetes</taxon>
        <taxon>Demerecviridae</taxon>
        <taxon>Markadamsvirinae</taxon>
        <taxon>Epseptimavirus</taxon>
        <taxon>Epseptimavirus 118970sal2</taxon>
    </lineage>
</organism>
<dbReference type="InterPro" id="IPR044925">
    <property type="entry name" value="His-Me_finger_sf"/>
</dbReference>
<dbReference type="GeneID" id="30310586"/>
<sequence length="184" mass="21273">MKEIPEYPEYLISETGEVFSTKVNRILSIQINTSGYPFFTVQHNGKSKHLLLHRVLARVYKDLPSLSSDLEVDHDDTNKLNFSLENLIVRSKADHILKTIEERGLSSDKNFCPICNKEIAKRASYCKQHCQNPQEITVEQIEYWVKNYSWSRASRELGMSDNGLRKRYTRLTGKSYKDINASVA</sequence>
<dbReference type="EMBL" id="KX017521">
    <property type="protein sequence ID" value="ANH50977.1"/>
    <property type="molecule type" value="Genomic_DNA"/>
</dbReference>
<feature type="domain" description="NUMOD4" evidence="1">
    <location>
        <begin position="2"/>
        <end position="40"/>
    </location>
</feature>
<accession>A0A173GCE8</accession>
<evidence type="ECO:0000259" key="1">
    <source>
        <dbReference type="Pfam" id="PF07463"/>
    </source>
</evidence>
<dbReference type="InterPro" id="IPR010902">
    <property type="entry name" value="NUMOD4"/>
</dbReference>
<dbReference type="RefSeq" id="YP_009323798.1">
    <property type="nucleotide sequence ID" value="NC_031933.1"/>
</dbReference>
<dbReference type="KEGG" id="vg:30310586"/>